<dbReference type="AlphaFoldDB" id="A0A5K7ZPG0"/>
<reference evidence="1 2" key="1">
    <citation type="submission" date="2019-11" db="EMBL/GenBank/DDBJ databases">
        <title>Comparative genomics of hydrocarbon-degrading Desulfosarcina strains.</title>
        <authorList>
            <person name="Watanabe M."/>
            <person name="Kojima H."/>
            <person name="Fukui M."/>
        </authorList>
    </citation>
    <scope>NUCLEOTIDE SEQUENCE [LARGE SCALE GENOMIC DNA]</scope>
    <source>
        <strain evidence="1 2">28bB2T</strain>
    </source>
</reference>
<evidence type="ECO:0000313" key="1">
    <source>
        <dbReference type="EMBL" id="BBO80810.1"/>
    </source>
</evidence>
<sequence length="126" mass="14522">MRKYREKREGRSLSVWLNPAAARKFRNIKTMTGATNDATIDRVINEAYDAIFFSHFHQVVAKINSQLDQDHPDQSRLTPLYKQLIAILKLDYPSAPQIKDAMNSFKVPNYSGKIGTWKVSQVRKLL</sequence>
<organism evidence="1 2">
    <name type="scientific">Desulfosarcina ovata subsp. sediminis</name>
    <dbReference type="NCBI Taxonomy" id="885957"/>
    <lineage>
        <taxon>Bacteria</taxon>
        <taxon>Pseudomonadati</taxon>
        <taxon>Thermodesulfobacteriota</taxon>
        <taxon>Desulfobacteria</taxon>
        <taxon>Desulfobacterales</taxon>
        <taxon>Desulfosarcinaceae</taxon>
        <taxon>Desulfosarcina</taxon>
    </lineage>
</organism>
<protein>
    <submittedName>
        <fullName evidence="1">Uncharacterized protein</fullName>
    </submittedName>
</protein>
<gene>
    <name evidence="1" type="ORF">DSCO28_13760</name>
</gene>
<dbReference type="KEGG" id="dov:DSCO28_13760"/>
<dbReference type="Proteomes" id="UP000425960">
    <property type="component" value="Chromosome"/>
</dbReference>
<accession>A0A5K7ZPG0</accession>
<dbReference type="EMBL" id="AP021876">
    <property type="protein sequence ID" value="BBO80810.1"/>
    <property type="molecule type" value="Genomic_DNA"/>
</dbReference>
<evidence type="ECO:0000313" key="2">
    <source>
        <dbReference type="Proteomes" id="UP000425960"/>
    </source>
</evidence>
<name>A0A5K7ZPG0_9BACT</name>
<proteinExistence type="predicted"/>